<keyword evidence="4" id="KW-0560">Oxidoreductase</keyword>
<comment type="similarity">
    <text evidence="1">Belongs to the multicopper oxidase family.</text>
</comment>
<dbReference type="EMBL" id="PPXC01000008">
    <property type="protein sequence ID" value="POH73141.1"/>
    <property type="molecule type" value="Genomic_DNA"/>
</dbReference>
<keyword evidence="3" id="KW-0479">Metal-binding</keyword>
<gene>
    <name evidence="13" type="ORF">CVS27_11445</name>
</gene>
<keyword evidence="14" id="KW-1185">Reference proteome</keyword>
<evidence type="ECO:0000256" key="1">
    <source>
        <dbReference type="ARBA" id="ARBA00010609"/>
    </source>
</evidence>
<dbReference type="InterPro" id="IPR002355">
    <property type="entry name" value="Cu_oxidase_Cu_BS"/>
</dbReference>
<reference evidence="13 14" key="1">
    <citation type="submission" date="2018-01" db="EMBL/GenBank/DDBJ databases">
        <title>Arthrobacter sp. nov., from glaciers in China.</title>
        <authorList>
            <person name="Liu Q."/>
            <person name="Xin Y.-H."/>
        </authorList>
    </citation>
    <scope>NUCLEOTIDE SEQUENCE [LARGE SCALE GENOMIC DNA]</scope>
    <source>
        <strain evidence="13 14">HLT2-12-2</strain>
    </source>
</reference>
<evidence type="ECO:0000256" key="4">
    <source>
        <dbReference type="ARBA" id="ARBA00023002"/>
    </source>
</evidence>
<name>A0A2S3ZV59_ARTGL</name>
<dbReference type="CDD" id="cd13890">
    <property type="entry name" value="CuRO_3_CueO_FtsP"/>
    <property type="match status" value="1"/>
</dbReference>
<dbReference type="Proteomes" id="UP000237061">
    <property type="component" value="Unassembled WGS sequence"/>
</dbReference>
<dbReference type="PANTHER" id="PTHR48267">
    <property type="entry name" value="CUPREDOXIN SUPERFAMILY PROTEIN"/>
    <property type="match status" value="1"/>
</dbReference>
<evidence type="ECO:0000256" key="3">
    <source>
        <dbReference type="ARBA" id="ARBA00022723"/>
    </source>
</evidence>
<sequence length="509" mass="54627">MSTAASNTHEPSAEGPPPIQIKRRTFLLGIGALGAAGGIGYWIRERQPDSPGLSFATPLRVPPLLDSEMIDGERVFRLNAQAGATELVPGVSSATMGFNGAHLGPTLRAAHGEKVRIHVTNELTVPTTAHWHGMVLPASQDGTAHQSISPTATWTAAWQIEQPAATLWYHPHPHGQTELQVSRGMAGLFLIDDEAPPGLPAEYGVDDVPLIIQDVTVQSGGQRPGTPTTTPIGRIGNTVIVNGTYEPHFVASTSLVRLRILNASAARCYNLELSTRDVFHLVGTDGGLLPAPVPLSQLLLSPAERAEVVITVPPDADLVLRSVPHDLGMSRGDNVTSGAEDTFGILRITRANDVTTSELPARLPAAAHPTRAAAVDRHFMLGDTTINGKSMDMVRIDTVIAAGSTETWLIENTSRRAHNFHIHGTQFIVNTENGESPAPRNRGWKDTIFIAPGSTAELTVPFSAYADPTTPYMYHCHMLWHEDQGMMAQYVLTNGKPAAAPLHNGDMHH</sequence>
<evidence type="ECO:0000256" key="10">
    <source>
        <dbReference type="SAM" id="Phobius"/>
    </source>
</evidence>
<proteinExistence type="inferred from homology"/>
<comment type="subunit">
    <text evidence="2">Monomer.</text>
</comment>
<dbReference type="PROSITE" id="PS00080">
    <property type="entry name" value="MULTICOPPER_OXIDASE2"/>
    <property type="match status" value="1"/>
</dbReference>
<dbReference type="GO" id="GO:0005507">
    <property type="term" value="F:copper ion binding"/>
    <property type="evidence" value="ECO:0007669"/>
    <property type="project" value="InterPro"/>
</dbReference>
<keyword evidence="10" id="KW-0812">Transmembrane</keyword>
<dbReference type="AlphaFoldDB" id="A0A2S3ZV59"/>
<evidence type="ECO:0000313" key="14">
    <source>
        <dbReference type="Proteomes" id="UP000237061"/>
    </source>
</evidence>
<evidence type="ECO:0000256" key="6">
    <source>
        <dbReference type="ARBA" id="ARBA00041027"/>
    </source>
</evidence>
<dbReference type="RefSeq" id="WP_103465886.1">
    <property type="nucleotide sequence ID" value="NZ_PPXC01000008.1"/>
</dbReference>
<dbReference type="GO" id="GO:0016491">
    <property type="term" value="F:oxidoreductase activity"/>
    <property type="evidence" value="ECO:0007669"/>
    <property type="project" value="UniProtKB-KW"/>
</dbReference>
<accession>A0A2S3ZV59</accession>
<dbReference type="InterPro" id="IPR006311">
    <property type="entry name" value="TAT_signal"/>
</dbReference>
<dbReference type="PROSITE" id="PS51318">
    <property type="entry name" value="TAT"/>
    <property type="match status" value="1"/>
</dbReference>
<feature type="transmembrane region" description="Helical" evidence="10">
    <location>
        <begin position="25"/>
        <end position="43"/>
    </location>
</feature>
<comment type="caution">
    <text evidence="13">The sequence shown here is derived from an EMBL/GenBank/DDBJ whole genome shotgun (WGS) entry which is preliminary data.</text>
</comment>
<protein>
    <recommendedName>
        <fullName evidence="6">Multicopper oxidase CueO</fullName>
        <ecNumber evidence="5">1.16.3.4</ecNumber>
    </recommendedName>
    <alternativeName>
        <fullName evidence="7">Copper efflux oxidase</fullName>
    </alternativeName>
    <alternativeName>
        <fullName evidence="8">Cuprous oxidase</fullName>
    </alternativeName>
</protein>
<dbReference type="InterPro" id="IPR045087">
    <property type="entry name" value="Cu-oxidase_fam"/>
</dbReference>
<dbReference type="InterPro" id="IPR011706">
    <property type="entry name" value="Cu-oxidase_C"/>
</dbReference>
<evidence type="ECO:0000256" key="8">
    <source>
        <dbReference type="ARBA" id="ARBA00043090"/>
    </source>
</evidence>
<evidence type="ECO:0000256" key="2">
    <source>
        <dbReference type="ARBA" id="ARBA00011245"/>
    </source>
</evidence>
<dbReference type="Pfam" id="PF07731">
    <property type="entry name" value="Cu-oxidase_2"/>
    <property type="match status" value="1"/>
</dbReference>
<keyword evidence="10" id="KW-1133">Transmembrane helix</keyword>
<dbReference type="Gene3D" id="2.60.40.420">
    <property type="entry name" value="Cupredoxins - blue copper proteins"/>
    <property type="match status" value="3"/>
</dbReference>
<comment type="catalytic activity">
    <reaction evidence="9">
        <text>4 Cu(+) + O2 + 4 H(+) = 4 Cu(2+) + 2 H2O</text>
        <dbReference type="Rhea" id="RHEA:30083"/>
        <dbReference type="ChEBI" id="CHEBI:15377"/>
        <dbReference type="ChEBI" id="CHEBI:15378"/>
        <dbReference type="ChEBI" id="CHEBI:15379"/>
        <dbReference type="ChEBI" id="CHEBI:29036"/>
        <dbReference type="ChEBI" id="CHEBI:49552"/>
        <dbReference type="EC" id="1.16.3.4"/>
    </reaction>
    <physiologicalReaction direction="left-to-right" evidence="9">
        <dbReference type="Rhea" id="RHEA:30084"/>
    </physiologicalReaction>
</comment>
<evidence type="ECO:0000256" key="7">
    <source>
        <dbReference type="ARBA" id="ARBA00042896"/>
    </source>
</evidence>
<dbReference type="Pfam" id="PF07732">
    <property type="entry name" value="Cu-oxidase_3"/>
    <property type="match status" value="1"/>
</dbReference>
<dbReference type="CDD" id="cd04232">
    <property type="entry name" value="CuRO_1_CueO_FtsP"/>
    <property type="match status" value="1"/>
</dbReference>
<evidence type="ECO:0000256" key="5">
    <source>
        <dbReference type="ARBA" id="ARBA00038978"/>
    </source>
</evidence>
<keyword evidence="10" id="KW-0472">Membrane</keyword>
<evidence type="ECO:0000313" key="13">
    <source>
        <dbReference type="EMBL" id="POH73141.1"/>
    </source>
</evidence>
<dbReference type="PANTHER" id="PTHR48267:SF1">
    <property type="entry name" value="BILIRUBIN OXIDASE"/>
    <property type="match status" value="1"/>
</dbReference>
<dbReference type="InterPro" id="IPR008972">
    <property type="entry name" value="Cupredoxin"/>
</dbReference>
<dbReference type="EC" id="1.16.3.4" evidence="5"/>
<organism evidence="13 14">
    <name type="scientific">Arthrobacter glacialis</name>
    <dbReference type="NCBI Taxonomy" id="1664"/>
    <lineage>
        <taxon>Bacteria</taxon>
        <taxon>Bacillati</taxon>
        <taxon>Actinomycetota</taxon>
        <taxon>Actinomycetes</taxon>
        <taxon>Micrococcales</taxon>
        <taxon>Micrococcaceae</taxon>
        <taxon>Arthrobacter</taxon>
    </lineage>
</organism>
<evidence type="ECO:0000259" key="12">
    <source>
        <dbReference type="Pfam" id="PF07732"/>
    </source>
</evidence>
<dbReference type="InterPro" id="IPR011707">
    <property type="entry name" value="Cu-oxidase-like_N"/>
</dbReference>
<evidence type="ECO:0000259" key="11">
    <source>
        <dbReference type="Pfam" id="PF07731"/>
    </source>
</evidence>
<feature type="domain" description="Plastocyanin-like" evidence="12">
    <location>
        <begin position="86"/>
        <end position="195"/>
    </location>
</feature>
<evidence type="ECO:0000256" key="9">
    <source>
        <dbReference type="ARBA" id="ARBA00048092"/>
    </source>
</evidence>
<dbReference type="SUPFAM" id="SSF49503">
    <property type="entry name" value="Cupredoxins"/>
    <property type="match status" value="3"/>
</dbReference>
<feature type="domain" description="Plastocyanin-like" evidence="11">
    <location>
        <begin position="368"/>
        <end position="493"/>
    </location>
</feature>